<dbReference type="AlphaFoldDB" id="A0AAX2J7P2"/>
<sequence length="350" mass="39432">MNKKINNITLAVIALLFIFIQYGLKNKEIKVKSPYYNEMIEASTKMKNMSAEIKSERIRRGIEIDKSLDINETGLIGEEWSGITTTLGNLESKRTSTNPDFAALMVKLFKEKGLKKGDIIAANISSSFPALNLSLIAAADTLGLNAIMVNSVGASTYGGNIENFTYLDMENHLFSKGMIQNRSRGFSLGGIGDIGREFEDEIKEKIIEKNKGYGLHFFYNENLEKNIEERYSYFVKESNNKIKAFVNIGGNLLAIGDSVDIIVNSKVLLDKNTNMKKGLVGKFLKDEIPVFYLLNLKGIATAYNLPFDQSNLQNKTISDIYFKKNGNIWNYLIIVIFLVFILKTIFMKKK</sequence>
<dbReference type="KEGG" id="ful:C4N20_10075"/>
<evidence type="ECO:0000313" key="3">
    <source>
        <dbReference type="Proteomes" id="UP000249008"/>
    </source>
</evidence>
<protein>
    <recommendedName>
        <fullName evidence="4">Poly-gamma-glutamate system protein</fullName>
    </recommendedName>
</protein>
<accession>A0AAX2J7P2</accession>
<dbReference type="EMBL" id="LS483487">
    <property type="protein sequence ID" value="SQJ00218.1"/>
    <property type="molecule type" value="Genomic_DNA"/>
</dbReference>
<organism evidence="2 3">
    <name type="scientific">Fusobacterium ulcerans</name>
    <dbReference type="NCBI Taxonomy" id="861"/>
    <lineage>
        <taxon>Bacteria</taxon>
        <taxon>Fusobacteriati</taxon>
        <taxon>Fusobacteriota</taxon>
        <taxon>Fusobacteriia</taxon>
        <taxon>Fusobacteriales</taxon>
        <taxon>Fusobacteriaceae</taxon>
        <taxon>Fusobacterium</taxon>
    </lineage>
</organism>
<dbReference type="GeneID" id="78455159"/>
<keyword evidence="1" id="KW-0472">Membrane</keyword>
<proteinExistence type="predicted"/>
<evidence type="ECO:0008006" key="4">
    <source>
        <dbReference type="Google" id="ProtNLM"/>
    </source>
</evidence>
<evidence type="ECO:0000313" key="2">
    <source>
        <dbReference type="EMBL" id="SQJ00218.1"/>
    </source>
</evidence>
<keyword evidence="1" id="KW-1133">Transmembrane helix</keyword>
<dbReference type="InterPro" id="IPR027602">
    <property type="entry name" value="PGA_system"/>
</dbReference>
<gene>
    <name evidence="2" type="ORF">NCTC12112_00569</name>
</gene>
<evidence type="ECO:0000256" key="1">
    <source>
        <dbReference type="SAM" id="Phobius"/>
    </source>
</evidence>
<dbReference type="Proteomes" id="UP000249008">
    <property type="component" value="Chromosome 1"/>
</dbReference>
<dbReference type="RefSeq" id="WP_005978176.1">
    <property type="nucleotide sequence ID" value="NZ_CABKNW010000003.1"/>
</dbReference>
<feature type="transmembrane region" description="Helical" evidence="1">
    <location>
        <begin position="328"/>
        <end position="346"/>
    </location>
</feature>
<dbReference type="NCBIfam" id="TIGR04332">
    <property type="entry name" value="gamma_Glu_sys"/>
    <property type="match status" value="1"/>
</dbReference>
<name>A0AAX2J7P2_9FUSO</name>
<reference evidence="2 3" key="1">
    <citation type="submission" date="2018-06" db="EMBL/GenBank/DDBJ databases">
        <authorList>
            <consortium name="Pathogen Informatics"/>
            <person name="Doyle S."/>
        </authorList>
    </citation>
    <scope>NUCLEOTIDE SEQUENCE [LARGE SCALE GENOMIC DNA]</scope>
    <source>
        <strain evidence="2 3">NCTC12112</strain>
    </source>
</reference>
<keyword evidence="1" id="KW-0812">Transmembrane</keyword>